<reference evidence="1 2" key="1">
    <citation type="submission" date="2018-08" db="EMBL/GenBank/DDBJ databases">
        <title>Horizontal acquisition of hydrogen conversion ability and other habitat adaptations in Hydrogenovibrio crunogenus strains.</title>
        <authorList>
            <person name="Gonnella G."/>
            <person name="Adam N."/>
            <person name="Perner M."/>
        </authorList>
    </citation>
    <scope>NUCLEOTIDE SEQUENCE [LARGE SCALE GENOMIC DNA]</scope>
    <source>
        <strain evidence="1 2">SP-41</strain>
    </source>
</reference>
<gene>
    <name evidence="1" type="ORF">GHNINEIG_00855</name>
</gene>
<keyword evidence="2" id="KW-1185">Reference proteome</keyword>
<dbReference type="OrthoDB" id="5611604at2"/>
<evidence type="ECO:0000313" key="2">
    <source>
        <dbReference type="Proteomes" id="UP000296201"/>
    </source>
</evidence>
<name>A0A4P7NYT1_9GAMM</name>
<dbReference type="EMBL" id="CP032096">
    <property type="protein sequence ID" value="QBZ82818.1"/>
    <property type="molecule type" value="Genomic_DNA"/>
</dbReference>
<dbReference type="AlphaFoldDB" id="A0A4P7NYT1"/>
<dbReference type="RefSeq" id="WP_135795491.1">
    <property type="nucleotide sequence ID" value="NZ_CP032096.1"/>
</dbReference>
<proteinExistence type="predicted"/>
<organism evidence="1 2">
    <name type="scientific">Hydrogenovibrio crunogenus</name>
    <dbReference type="NCBI Taxonomy" id="39765"/>
    <lineage>
        <taxon>Bacteria</taxon>
        <taxon>Pseudomonadati</taxon>
        <taxon>Pseudomonadota</taxon>
        <taxon>Gammaproteobacteria</taxon>
        <taxon>Thiotrichales</taxon>
        <taxon>Piscirickettsiaceae</taxon>
        <taxon>Hydrogenovibrio</taxon>
    </lineage>
</organism>
<accession>A0A4P7NYT1</accession>
<dbReference type="Proteomes" id="UP000296201">
    <property type="component" value="Chromosome"/>
</dbReference>
<evidence type="ECO:0000313" key="1">
    <source>
        <dbReference type="EMBL" id="QBZ82818.1"/>
    </source>
</evidence>
<protein>
    <submittedName>
        <fullName evidence="1">Uncharacterized protein</fullName>
    </submittedName>
</protein>
<sequence>MNIRFETQVAEKLSIHEAIFLGWLQFNYARTPIKTDELEQIFSFWKDELLYKVLLRLEERKIIEVRRNLEDFCIFTINPTAYQAQTGLTLEADSNLRGSEPLLDDNLKKHLKRFQGTDSILNKKLSQLIKEDTEALLLYAQEEGLTAEVANVSFDKFLHYVASNPDRFWNSDLVAYWRFWVSNNKEKVQTEAKNNGTGKRAAIERSVQSAANSWLKKKAQDPQLYKSVKITHE</sequence>